<feature type="transmembrane region" description="Helical" evidence="1">
    <location>
        <begin position="76"/>
        <end position="97"/>
    </location>
</feature>
<dbReference type="STRING" id="155617.RV09_GL001753"/>
<dbReference type="eggNOG" id="ENOG502ZAPV">
    <property type="taxonomic scope" value="Bacteria"/>
</dbReference>
<evidence type="ECO:0000313" key="2">
    <source>
        <dbReference type="EMBL" id="EOH96933.1"/>
    </source>
</evidence>
<protein>
    <submittedName>
        <fullName evidence="2">Uncharacterized protein</fullName>
    </submittedName>
</protein>
<dbReference type="EMBL" id="AJAS01000022">
    <property type="protein sequence ID" value="EOH96933.1"/>
    <property type="molecule type" value="Genomic_DNA"/>
</dbReference>
<feature type="transmembrane region" description="Helical" evidence="1">
    <location>
        <begin position="118"/>
        <end position="141"/>
    </location>
</feature>
<feature type="transmembrane region" description="Helical" evidence="1">
    <location>
        <begin position="467"/>
        <end position="493"/>
    </location>
</feature>
<feature type="transmembrane region" description="Helical" evidence="1">
    <location>
        <begin position="312"/>
        <end position="332"/>
    </location>
</feature>
<evidence type="ECO:0000313" key="3">
    <source>
        <dbReference type="EMBL" id="EOT71452.1"/>
    </source>
</evidence>
<keyword evidence="5" id="KW-1185">Reference proteome</keyword>
<gene>
    <name evidence="3" type="ORF">I586_01253</name>
    <name evidence="2" type="ORF">UAY_02665</name>
</gene>
<reference evidence="3 5" key="2">
    <citation type="submission" date="2013-03" db="EMBL/GenBank/DDBJ databases">
        <title>The Genome Sequence of Enterococcus moraviensis BAA-383 (PacBio/Illumina hybrid assembly).</title>
        <authorList>
            <consortium name="The Broad Institute Genomics Platform"/>
            <consortium name="The Broad Institute Genome Sequencing Center for Infectious Disease"/>
            <person name="Earl A."/>
            <person name="Russ C."/>
            <person name="Gilmore M."/>
            <person name="Surin D."/>
            <person name="Walker B."/>
            <person name="Young S."/>
            <person name="Zeng Q."/>
            <person name="Gargeya S."/>
            <person name="Fitzgerald M."/>
            <person name="Haas B."/>
            <person name="Abouelleil A."/>
            <person name="Allen A.W."/>
            <person name="Alvarado L."/>
            <person name="Arachchi H.M."/>
            <person name="Berlin A.M."/>
            <person name="Chapman S.B."/>
            <person name="Gainer-Dewar J."/>
            <person name="Goldberg J."/>
            <person name="Griggs A."/>
            <person name="Gujja S."/>
            <person name="Hansen M."/>
            <person name="Howarth C."/>
            <person name="Imamovic A."/>
            <person name="Ireland A."/>
            <person name="Larimer J."/>
            <person name="McCowan C."/>
            <person name="Murphy C."/>
            <person name="Pearson M."/>
            <person name="Poon T.W."/>
            <person name="Priest M."/>
            <person name="Roberts A."/>
            <person name="Saif S."/>
            <person name="Shea T."/>
            <person name="Sisk P."/>
            <person name="Sykes S."/>
            <person name="Wortman J."/>
            <person name="Nusbaum C."/>
            <person name="Birren B."/>
        </authorList>
    </citation>
    <scope>NUCLEOTIDE SEQUENCE [LARGE SCALE GENOMIC DNA]</scope>
    <source>
        <strain evidence="3 5">ATCC BAA-383</strain>
    </source>
</reference>
<comment type="caution">
    <text evidence="2">The sequence shown here is derived from an EMBL/GenBank/DDBJ whole genome shotgun (WGS) entry which is preliminary data.</text>
</comment>
<proteinExistence type="predicted"/>
<evidence type="ECO:0000313" key="4">
    <source>
        <dbReference type="Proteomes" id="UP000013781"/>
    </source>
</evidence>
<keyword evidence="1" id="KW-1133">Transmembrane helix</keyword>
<name>R2QP04_9ENTE</name>
<keyword evidence="1" id="KW-0472">Membrane</keyword>
<feature type="transmembrane region" description="Helical" evidence="1">
    <location>
        <begin position="46"/>
        <end position="64"/>
    </location>
</feature>
<evidence type="ECO:0000313" key="5">
    <source>
        <dbReference type="Proteomes" id="UP000014157"/>
    </source>
</evidence>
<dbReference type="AlphaFoldDB" id="R2QP04"/>
<feature type="transmembrane region" description="Helical" evidence="1">
    <location>
        <begin position="397"/>
        <end position="420"/>
    </location>
</feature>
<dbReference type="PATRIC" id="fig|1158609.3.peg.2592"/>
<feature type="transmembrane region" description="Helical" evidence="1">
    <location>
        <begin position="426"/>
        <end position="446"/>
    </location>
</feature>
<feature type="transmembrane region" description="Helical" evidence="1">
    <location>
        <begin position="190"/>
        <end position="210"/>
    </location>
</feature>
<feature type="transmembrane region" description="Helical" evidence="1">
    <location>
        <begin position="246"/>
        <end position="267"/>
    </location>
</feature>
<accession>R2QP04</accession>
<feature type="transmembrane region" description="Helical" evidence="1">
    <location>
        <begin position="344"/>
        <end position="362"/>
    </location>
</feature>
<sequence>MLLMNKTQLLELIRVNLRYANPQVTDRARKKGKSGKALTRALINQYLLSGVLFLFIYGMTMFFLDFSQMPGFFTYYVALFSILAFSQGISVIYNVFFESQDLPAYLPLPFRQSMIFSAKILVVALTVTPFVFPMFIVFLLTGWRSGLFLPATIILAILLFLFVLAIVFAICCLIVFGLTRTVFFKKHKKLVTSLLLGVSMAIAIVGIIFMNGQGSSMETGQIDRHPISIFLPLFHIMSGPFTASGLLSFAGLLGLFLLLMLAIYVLILPKLYEQLTDATTAKGANRRKHKANQNLTQLLISYNTQLLKEPNLIMQVLSNSILMPVIFIVTFAIGGSLDLSHLDFRFVGVVFLTGVALAFMTVNQTSFISNMISLDQENFNFIQSLPISMSEYMKQKFLVGLLIQSLLTGSIALIGGILFHLSLLNVVILVVGSLLGTYLLCLRFFARDYRFRLLDWTSISQLFTRGSGSVGLVFTMLGSIFISLILLGAYIFAATLLPFWPLNLSVLAILLLVSILWIRHFQKNFWHLFH</sequence>
<dbReference type="HOGENOM" id="CLU_020248_2_0_9"/>
<dbReference type="Proteomes" id="UP000013781">
    <property type="component" value="Unassembled WGS sequence"/>
</dbReference>
<feature type="transmembrane region" description="Helical" evidence="1">
    <location>
        <begin position="499"/>
        <end position="518"/>
    </location>
</feature>
<evidence type="ECO:0000256" key="1">
    <source>
        <dbReference type="SAM" id="Phobius"/>
    </source>
</evidence>
<reference evidence="2 4" key="1">
    <citation type="submission" date="2013-02" db="EMBL/GenBank/DDBJ databases">
        <title>The Genome Sequence of Enterococcus moraviensis BAA-383.</title>
        <authorList>
            <consortium name="The Broad Institute Genome Sequencing Platform"/>
            <consortium name="The Broad Institute Genome Sequencing Center for Infectious Disease"/>
            <person name="Earl A.M."/>
            <person name="Gilmore M.S."/>
            <person name="Lebreton F."/>
            <person name="Walker B."/>
            <person name="Young S.K."/>
            <person name="Zeng Q."/>
            <person name="Gargeya S."/>
            <person name="Fitzgerald M."/>
            <person name="Haas B."/>
            <person name="Abouelleil A."/>
            <person name="Alvarado L."/>
            <person name="Arachchi H.M."/>
            <person name="Berlin A.M."/>
            <person name="Chapman S.B."/>
            <person name="Dewar J."/>
            <person name="Goldberg J."/>
            <person name="Griggs A."/>
            <person name="Gujja S."/>
            <person name="Hansen M."/>
            <person name="Howarth C."/>
            <person name="Imamovic A."/>
            <person name="Larimer J."/>
            <person name="McCowan C."/>
            <person name="Murphy C."/>
            <person name="Neiman D."/>
            <person name="Pearson M."/>
            <person name="Priest M."/>
            <person name="Roberts A."/>
            <person name="Saif S."/>
            <person name="Shea T."/>
            <person name="Sisk P."/>
            <person name="Sykes S."/>
            <person name="Wortman J."/>
            <person name="Nusbaum C."/>
            <person name="Birren B."/>
        </authorList>
    </citation>
    <scope>NUCLEOTIDE SEQUENCE [LARGE SCALE GENOMIC DNA]</scope>
    <source>
        <strain evidence="2 4">ATCC BAA-383</strain>
    </source>
</reference>
<dbReference type="Proteomes" id="UP000014157">
    <property type="component" value="Unassembled WGS sequence"/>
</dbReference>
<dbReference type="EMBL" id="ASWB01000002">
    <property type="protein sequence ID" value="EOT71452.1"/>
    <property type="molecule type" value="Genomic_DNA"/>
</dbReference>
<keyword evidence="1" id="KW-0812">Transmembrane</keyword>
<organism evidence="2 4">
    <name type="scientific">Enterococcus moraviensis ATCC BAA-383</name>
    <dbReference type="NCBI Taxonomy" id="1158609"/>
    <lineage>
        <taxon>Bacteria</taxon>
        <taxon>Bacillati</taxon>
        <taxon>Bacillota</taxon>
        <taxon>Bacilli</taxon>
        <taxon>Lactobacillales</taxon>
        <taxon>Enterococcaceae</taxon>
        <taxon>Enterococcus</taxon>
    </lineage>
</organism>
<feature type="transmembrane region" description="Helical" evidence="1">
    <location>
        <begin position="147"/>
        <end position="178"/>
    </location>
</feature>